<proteinExistence type="inferred from homology"/>
<dbReference type="Gramene" id="TraesLDM4A03G02137360.1">
    <property type="protein sequence ID" value="TraesLDM4A03G02137360.1.CDS1"/>
    <property type="gene ID" value="TraesLDM4A03G02137360"/>
</dbReference>
<dbReference type="EnsemblPlants" id="TraesCS4A02G269300.1">
    <property type="protein sequence ID" value="TraesCS4A02G269300.1.cds1"/>
    <property type="gene ID" value="TraesCS4A02G269300"/>
</dbReference>
<dbReference type="GeneID" id="123087117"/>
<dbReference type="SMR" id="A0A3B6I0Q9"/>
<feature type="region of interest" description="Disordered" evidence="2">
    <location>
        <begin position="273"/>
        <end position="354"/>
    </location>
</feature>
<dbReference type="KEGG" id="taes:123087117"/>
<comment type="similarity">
    <text evidence="1">Belongs to the IST1 family.</text>
</comment>
<evidence type="ECO:0000313" key="4">
    <source>
        <dbReference type="Proteomes" id="UP000019116"/>
    </source>
</evidence>
<feature type="compositionally biased region" description="Basic and acidic residues" evidence="2">
    <location>
        <begin position="223"/>
        <end position="240"/>
    </location>
</feature>
<dbReference type="AlphaFoldDB" id="A0A3B6I0Q9"/>
<dbReference type="InterPro" id="IPR005061">
    <property type="entry name" value="Ist1"/>
</dbReference>
<dbReference type="Gramene" id="TraesSYM4A03G02166370.1">
    <property type="protein sequence ID" value="TraesSYM4A03G02166370.1.CDS1"/>
    <property type="gene ID" value="TraesSYM4A03G02166370"/>
</dbReference>
<dbReference type="Gramene" id="TraesNOR4A03G02160870.1">
    <property type="protein sequence ID" value="TraesNOR4A03G02160870.1.CDS1"/>
    <property type="gene ID" value="TraesNOR4A03G02160870"/>
</dbReference>
<dbReference type="PANTHER" id="PTHR12161:SF16">
    <property type="entry name" value="REGULATOR OF VPS4 ACTIVITY IN THE MVB PATHWAY PROTEIN"/>
    <property type="match status" value="1"/>
</dbReference>
<dbReference type="STRING" id="4565.A0A3B6I0Q9"/>
<feature type="compositionally biased region" description="Basic residues" evidence="2">
    <location>
        <begin position="202"/>
        <end position="214"/>
    </location>
</feature>
<dbReference type="Gramene" id="TraesMAC4A03G02137900.1">
    <property type="protein sequence ID" value="TraesMAC4A03G02137900.1.CDS1"/>
    <property type="gene ID" value="TraesMAC4A03G02137900"/>
</dbReference>
<dbReference type="Pfam" id="PF03398">
    <property type="entry name" value="Ist1"/>
    <property type="match status" value="1"/>
</dbReference>
<evidence type="ECO:0000256" key="2">
    <source>
        <dbReference type="SAM" id="MobiDB-lite"/>
    </source>
</evidence>
<dbReference type="RefSeq" id="XP_044364952.1">
    <property type="nucleotide sequence ID" value="XM_044509017.1"/>
</dbReference>
<dbReference type="OrthoDB" id="29853at2759"/>
<feature type="compositionally biased region" description="Basic and acidic residues" evidence="2">
    <location>
        <begin position="298"/>
        <end position="315"/>
    </location>
</feature>
<dbReference type="Gramene" id="TraesARI4A03G02176390.1">
    <property type="protein sequence ID" value="TraesARI4A03G02176390.1.CDS1"/>
    <property type="gene ID" value="TraesARI4A03G02176390"/>
</dbReference>
<dbReference type="Gramene" id="TraesROB_scaffold_061465_01G000200.1">
    <property type="protein sequence ID" value="TraesROB_scaffold_061465_01G000200.1"/>
    <property type="gene ID" value="TraesROB_scaffold_061465_01G000200"/>
</dbReference>
<dbReference type="Gene3D" id="1.20.1260.60">
    <property type="entry name" value="Vacuolar protein sorting-associated protein Ist1"/>
    <property type="match status" value="1"/>
</dbReference>
<organism evidence="3">
    <name type="scientific">Triticum aestivum</name>
    <name type="common">Wheat</name>
    <dbReference type="NCBI Taxonomy" id="4565"/>
    <lineage>
        <taxon>Eukaryota</taxon>
        <taxon>Viridiplantae</taxon>
        <taxon>Streptophyta</taxon>
        <taxon>Embryophyta</taxon>
        <taxon>Tracheophyta</taxon>
        <taxon>Spermatophyta</taxon>
        <taxon>Magnoliopsida</taxon>
        <taxon>Liliopsida</taxon>
        <taxon>Poales</taxon>
        <taxon>Poaceae</taxon>
        <taxon>BOP clade</taxon>
        <taxon>Pooideae</taxon>
        <taxon>Triticodae</taxon>
        <taxon>Triticeae</taxon>
        <taxon>Triticinae</taxon>
        <taxon>Triticum</taxon>
    </lineage>
</organism>
<protein>
    <recommendedName>
        <fullName evidence="5">DUF292 domain-containing protein</fullName>
    </recommendedName>
</protein>
<dbReference type="GO" id="GO:0008104">
    <property type="term" value="P:intracellular protein localization"/>
    <property type="evidence" value="ECO:0000318"/>
    <property type="project" value="GO_Central"/>
</dbReference>
<evidence type="ECO:0000256" key="1">
    <source>
        <dbReference type="ARBA" id="ARBA00005536"/>
    </source>
</evidence>
<dbReference type="Gramene" id="TraesSTA4A03G02135430.1">
    <property type="protein sequence ID" value="TraesSTA4A03G02135430.1.CDS1"/>
    <property type="gene ID" value="TraesSTA4A03G02135430"/>
</dbReference>
<reference evidence="3" key="1">
    <citation type="submission" date="2018-08" db="EMBL/GenBank/DDBJ databases">
        <authorList>
            <person name="Rossello M."/>
        </authorList>
    </citation>
    <scope>NUCLEOTIDE SEQUENCE [LARGE SCALE GENOMIC DNA]</scope>
    <source>
        <strain evidence="3">cv. Chinese Spring</strain>
    </source>
</reference>
<reference evidence="3" key="2">
    <citation type="submission" date="2018-10" db="UniProtKB">
        <authorList>
            <consortium name="EnsemblPlants"/>
        </authorList>
    </citation>
    <scope>IDENTIFICATION</scope>
</reference>
<name>A0A3B6I0Q9_WHEAT</name>
<dbReference type="Gramene" id="TraesJUL4A03G02157970.1">
    <property type="protein sequence ID" value="TraesJUL4A03G02157970.1.CDS1"/>
    <property type="gene ID" value="TraesJUL4A03G02157970"/>
</dbReference>
<dbReference type="Gramene" id="TraesWEE_scaffold_044164_01G000300.1">
    <property type="protein sequence ID" value="TraesWEE_scaffold_044164_01G000300.1"/>
    <property type="gene ID" value="TraesWEE_scaffold_044164_01G000300"/>
</dbReference>
<dbReference type="Gramene" id="TraesCAD_scaffold_062842_01G000200.1">
    <property type="protein sequence ID" value="TraesCAD_scaffold_062842_01G000200.1"/>
    <property type="gene ID" value="TraesCAD_scaffold_062842_01G000200"/>
</dbReference>
<evidence type="ECO:0000313" key="3">
    <source>
        <dbReference type="EnsemblPlants" id="TraesCS4A02G269300.1.cds1"/>
    </source>
</evidence>
<gene>
    <name evidence="3" type="primary">LOC123087117</name>
</gene>
<feature type="compositionally biased region" description="Basic and acidic residues" evidence="2">
    <location>
        <begin position="329"/>
        <end position="342"/>
    </location>
</feature>
<dbReference type="PANTHER" id="PTHR12161">
    <property type="entry name" value="IST1 FAMILY MEMBER"/>
    <property type="match status" value="1"/>
</dbReference>
<dbReference type="Gramene" id="TraesLAC4A03G02092270.1">
    <property type="protein sequence ID" value="TraesLAC4A03G02092270.1.CDS1"/>
    <property type="gene ID" value="TraesLAC4A03G02092270"/>
</dbReference>
<dbReference type="Gramene" id="TraesCS4A03G0698200.1">
    <property type="protein sequence ID" value="TraesCS4A03G0698200.1.CDS1"/>
    <property type="gene ID" value="TraesCS4A03G0698200"/>
</dbReference>
<dbReference type="GO" id="GO:0015031">
    <property type="term" value="P:protein transport"/>
    <property type="evidence" value="ECO:0007669"/>
    <property type="project" value="InterPro"/>
</dbReference>
<sequence>MGRTLDVLLGRTTKQTARLKSLLHLATKRIAVVRAHREVRCAQARGDVEQLLRQGHPDRALLRAEQVIRERDTLDALLLLDAYCALLADRSALLDDAHRGCPDELREAAAGLCYAAARCGDLPELQEARALLAARFGRGFASAAAELRAGCGVNAKLVQRLSTALPSLESRQMVLLEIGADKDIPVRLHGHAADSYEDPAGRSHHGHGHGHRKKRLDDDDDDERRHATPRADEPEGDKAATKLTFKDVEEAAQAAFESAATAAAAAKAAIELSRAGSGSTDDRHRRNPGRAHADDDEAFHGGEDLADRKTFERIGHVRNYSSESDGEDLPEKKRGEEQDTPRSRPASVRTNRRL</sequence>
<dbReference type="Gramene" id="TraesCLE_scaffold_058891_01G000200.1">
    <property type="protein sequence ID" value="TraesCLE_scaffold_058891_01G000200.1"/>
    <property type="gene ID" value="TraesCLE_scaffold_058891_01G000200"/>
</dbReference>
<dbReference type="Gramene" id="TraesCS4A02G269300.1">
    <property type="protein sequence ID" value="TraesCS4A02G269300.1.cds1"/>
    <property type="gene ID" value="TraesCS4A02G269300"/>
</dbReference>
<dbReference type="FunFam" id="1.20.1260.60:FF:000002">
    <property type="entry name" value="Vacuolar protein sorting-associated protein IST1"/>
    <property type="match status" value="1"/>
</dbReference>
<keyword evidence="4" id="KW-1185">Reference proteome</keyword>
<dbReference type="PaxDb" id="4565-Traes_4AL_D1B3210E0.2"/>
<dbReference type="Gramene" id="TraesPARA_EIv1.0_1241260.1">
    <property type="protein sequence ID" value="TraesPARA_EIv1.0_1241260.1.CDS1"/>
    <property type="gene ID" value="TraesPARA_EIv1.0_1241260"/>
</dbReference>
<accession>A0A3B6I0Q9</accession>
<dbReference type="OMA" id="RMDKKWV"/>
<evidence type="ECO:0008006" key="5">
    <source>
        <dbReference type="Google" id="ProtNLM"/>
    </source>
</evidence>
<dbReference type="Proteomes" id="UP000019116">
    <property type="component" value="Chromosome 4A"/>
</dbReference>
<dbReference type="Gramene" id="TraesJAG4A03G02139910.1">
    <property type="protein sequence ID" value="TraesJAG4A03G02139910.1.CDS1"/>
    <property type="gene ID" value="TraesJAG4A03G02139910"/>
</dbReference>
<feature type="region of interest" description="Disordered" evidence="2">
    <location>
        <begin position="193"/>
        <end position="240"/>
    </location>
</feature>
<dbReference type="InterPro" id="IPR042277">
    <property type="entry name" value="IST1-like"/>
</dbReference>